<feature type="domain" description="N-acetyltransferase" evidence="5">
    <location>
        <begin position="7"/>
        <end position="157"/>
    </location>
</feature>
<dbReference type="Gene3D" id="3.30.1050.10">
    <property type="entry name" value="SCP2 sterol-binding domain"/>
    <property type="match status" value="1"/>
</dbReference>
<dbReference type="SUPFAM" id="SSF55729">
    <property type="entry name" value="Acyl-CoA N-acyltransferases (Nat)"/>
    <property type="match status" value="1"/>
</dbReference>
<evidence type="ECO:0000313" key="6">
    <source>
        <dbReference type="EMBL" id="PYC87944.1"/>
    </source>
</evidence>
<accession>A0A2V4PNR4</accession>
<dbReference type="SUPFAM" id="SSF55718">
    <property type="entry name" value="SCP-like"/>
    <property type="match status" value="1"/>
</dbReference>
<dbReference type="PANTHER" id="PTHR37817">
    <property type="entry name" value="N-ACETYLTRANSFERASE EIS"/>
    <property type="match status" value="1"/>
</dbReference>
<keyword evidence="3 4" id="KW-0012">Acyltransferase</keyword>
<dbReference type="Pfam" id="PF17668">
    <property type="entry name" value="Acetyltransf_17"/>
    <property type="match status" value="1"/>
</dbReference>
<keyword evidence="2 4" id="KW-0808">Transferase</keyword>
<sequence length="417" mass="44799">MSQDGAIEIKAVTEETLSAWCHAVNVGFLRAGAPLAEEVRRQRLFPGRTLGAFEGERVVATLRSFPLQLTLPGGASLAASAVTAVTTTQTHRRRGLLTRMMRQDLAAAKDRGEAVAILIAAEYGIYGRFGFGPATRMVGRKIDLKRAGGIRAELAGAVGGRLDLVSMAELGKLGPELHERWRRQQPGAINRDEQHWKTVTGELVLPVSDGWKEPFAVAHRDAAGQVTGLAVYQVKSDWDGVVPDGTVQVKDFLALDLPTAVSLWRYLTEVDWTTKVVVENLGPDDPLPLLLTDPRAATITETADFTWLRVLDVPTAFAARRYAAAGRVVLEVTDPDGFAAGRWALEADQEGAGRAVRTEDEPDLALSASALGSLYLGAESASRLAAAGLVEECRPGAAFAADQLLTTPLKAWNPDSF</sequence>
<dbReference type="AlphaFoldDB" id="A0A2V4PNR4"/>
<comment type="caution">
    <text evidence="4">Lacks conserved residue(s) required for the propagation of feature annotation.</text>
</comment>
<dbReference type="GO" id="GO:0034069">
    <property type="term" value="F:aminoglycoside N-acetyltransferase activity"/>
    <property type="evidence" value="ECO:0007669"/>
    <property type="project" value="TreeGrafter"/>
</dbReference>
<dbReference type="GO" id="GO:0030649">
    <property type="term" value="P:aminoglycoside antibiotic catabolic process"/>
    <property type="evidence" value="ECO:0007669"/>
    <property type="project" value="TreeGrafter"/>
</dbReference>
<feature type="binding site" evidence="4">
    <location>
        <begin position="93"/>
        <end position="98"/>
    </location>
    <ligand>
        <name>acetyl-CoA</name>
        <dbReference type="ChEBI" id="CHEBI:57288"/>
    </ligand>
</feature>
<keyword evidence="7" id="KW-1185">Reference proteome</keyword>
<dbReference type="NCBIfam" id="NF002367">
    <property type="entry name" value="PRK01346.1-4"/>
    <property type="match status" value="1"/>
</dbReference>
<dbReference type="Pfam" id="PF13527">
    <property type="entry name" value="Acetyltransf_9"/>
    <property type="match status" value="1"/>
</dbReference>
<evidence type="ECO:0000256" key="1">
    <source>
        <dbReference type="ARBA" id="ARBA00009213"/>
    </source>
</evidence>
<feature type="active site" description="Proton acceptor; via carboxylate" evidence="4">
    <location>
        <position position="417"/>
    </location>
</feature>
<dbReference type="InterPro" id="IPR051554">
    <property type="entry name" value="Acetyltransferase_Eis"/>
</dbReference>
<name>A0A2V4PNR4_9ACTN</name>
<dbReference type="PROSITE" id="PS51186">
    <property type="entry name" value="GNAT"/>
    <property type="match status" value="1"/>
</dbReference>
<dbReference type="EMBL" id="PYBW01000010">
    <property type="protein sequence ID" value="PYC87944.1"/>
    <property type="molecule type" value="Genomic_DNA"/>
</dbReference>
<evidence type="ECO:0000313" key="7">
    <source>
        <dbReference type="Proteomes" id="UP000248039"/>
    </source>
</evidence>
<evidence type="ECO:0000256" key="3">
    <source>
        <dbReference type="ARBA" id="ARBA00023315"/>
    </source>
</evidence>
<comment type="similarity">
    <text evidence="1 4">Belongs to the acetyltransferase Eis family.</text>
</comment>
<dbReference type="HAMAP" id="MF_01812">
    <property type="entry name" value="Eis"/>
    <property type="match status" value="1"/>
</dbReference>
<dbReference type="InterPro" id="IPR000182">
    <property type="entry name" value="GNAT_dom"/>
</dbReference>
<reference evidence="6 7" key="1">
    <citation type="submission" date="2018-03" db="EMBL/GenBank/DDBJ databases">
        <title>Bioinformatic expansion and discovery of thiopeptide antibiotics.</title>
        <authorList>
            <person name="Schwalen C.J."/>
            <person name="Hudson G.A."/>
            <person name="Mitchell D.A."/>
        </authorList>
    </citation>
    <scope>NUCLEOTIDE SEQUENCE [LARGE SCALE GENOMIC DNA]</scope>
    <source>
        <strain evidence="6 7">ATCC 21389</strain>
    </source>
</reference>
<dbReference type="Gene3D" id="3.40.630.30">
    <property type="match status" value="2"/>
</dbReference>
<dbReference type="RefSeq" id="WP_110665158.1">
    <property type="nucleotide sequence ID" value="NZ_PYBW01000010.1"/>
</dbReference>
<dbReference type="Pfam" id="PF13530">
    <property type="entry name" value="SCP2_2"/>
    <property type="match status" value="1"/>
</dbReference>
<dbReference type="InterPro" id="IPR036527">
    <property type="entry name" value="SCP2_sterol-bd_dom_sf"/>
</dbReference>
<dbReference type="PANTHER" id="PTHR37817:SF1">
    <property type="entry name" value="N-ACETYLTRANSFERASE EIS"/>
    <property type="match status" value="1"/>
</dbReference>
<evidence type="ECO:0000256" key="2">
    <source>
        <dbReference type="ARBA" id="ARBA00022679"/>
    </source>
</evidence>
<dbReference type="InterPro" id="IPR016181">
    <property type="entry name" value="Acyl_CoA_acyltransferase"/>
</dbReference>
<comment type="caution">
    <text evidence="6">The sequence shown here is derived from an EMBL/GenBank/DDBJ whole genome shotgun (WGS) entry which is preliminary data.</text>
</comment>
<dbReference type="Proteomes" id="UP000248039">
    <property type="component" value="Unassembled WGS sequence"/>
</dbReference>
<gene>
    <name evidence="6" type="ORF">C7C46_02615</name>
</gene>
<feature type="active site" description="Proton donor" evidence="4">
    <location>
        <position position="126"/>
    </location>
</feature>
<comment type="subunit">
    <text evidence="4">Homohexamer; trimer of dimers.</text>
</comment>
<organism evidence="6 7">
    <name type="scientific">Streptomyces tateyamensis</name>
    <dbReference type="NCBI Taxonomy" id="565073"/>
    <lineage>
        <taxon>Bacteria</taxon>
        <taxon>Bacillati</taxon>
        <taxon>Actinomycetota</taxon>
        <taxon>Actinomycetes</taxon>
        <taxon>Kitasatosporales</taxon>
        <taxon>Streptomycetaceae</taxon>
        <taxon>Streptomyces</taxon>
    </lineage>
</organism>
<dbReference type="OrthoDB" id="8399956at2"/>
<dbReference type="InterPro" id="IPR022902">
    <property type="entry name" value="NAcTrfase_Eis"/>
</dbReference>
<evidence type="ECO:0000256" key="4">
    <source>
        <dbReference type="HAMAP-Rule" id="MF_01812"/>
    </source>
</evidence>
<dbReference type="InterPro" id="IPR025559">
    <property type="entry name" value="Eis_dom"/>
</dbReference>
<evidence type="ECO:0000259" key="5">
    <source>
        <dbReference type="PROSITE" id="PS51186"/>
    </source>
</evidence>
<protein>
    <submittedName>
        <fullName evidence="6">GNAT family N-acetyltransferase</fullName>
    </submittedName>
</protein>
<dbReference type="InterPro" id="IPR041380">
    <property type="entry name" value="Acetyltransf_17"/>
</dbReference>
<proteinExistence type="inferred from homology"/>